<evidence type="ECO:0000313" key="4">
    <source>
        <dbReference type="Proteomes" id="UP000295662"/>
    </source>
</evidence>
<evidence type="ECO:0000313" key="3">
    <source>
        <dbReference type="EMBL" id="TDU72928.1"/>
    </source>
</evidence>
<evidence type="ECO:0000256" key="1">
    <source>
        <dbReference type="SAM" id="MobiDB-lite"/>
    </source>
</evidence>
<evidence type="ECO:0000256" key="2">
    <source>
        <dbReference type="SAM" id="Phobius"/>
    </source>
</evidence>
<dbReference type="Pfam" id="PF07963">
    <property type="entry name" value="N_methyl"/>
    <property type="match status" value="1"/>
</dbReference>
<protein>
    <submittedName>
        <fullName evidence="3">Prepilin-type N-terminal cleavage/methylation domain-containing protein</fullName>
    </submittedName>
</protein>
<dbReference type="PROSITE" id="PS00409">
    <property type="entry name" value="PROKAR_NTER_METHYL"/>
    <property type="match status" value="1"/>
</dbReference>
<dbReference type="InterPro" id="IPR012902">
    <property type="entry name" value="N_methyl_site"/>
</dbReference>
<proteinExistence type="predicted"/>
<feature type="region of interest" description="Disordered" evidence="1">
    <location>
        <begin position="136"/>
        <end position="155"/>
    </location>
</feature>
<dbReference type="AlphaFoldDB" id="A0A4R7S5V5"/>
<reference evidence="3 4" key="1">
    <citation type="submission" date="2019-03" db="EMBL/GenBank/DDBJ databases">
        <title>Genomic Encyclopedia of Archaeal and Bacterial Type Strains, Phase II (KMG-II): from individual species to whole genera.</title>
        <authorList>
            <person name="Goeker M."/>
        </authorList>
    </citation>
    <scope>NUCLEOTIDE SEQUENCE [LARGE SCALE GENOMIC DNA]</scope>
    <source>
        <strain evidence="3 4">ATCC 25309</strain>
    </source>
</reference>
<keyword evidence="2" id="KW-0472">Membrane</keyword>
<dbReference type="Proteomes" id="UP000295662">
    <property type="component" value="Unassembled WGS sequence"/>
</dbReference>
<accession>A0A4R7S5V5</accession>
<keyword evidence="2" id="KW-0812">Transmembrane</keyword>
<feature type="transmembrane region" description="Helical" evidence="2">
    <location>
        <begin position="35"/>
        <end position="56"/>
    </location>
</feature>
<dbReference type="InterPro" id="IPR045584">
    <property type="entry name" value="Pilin-like"/>
</dbReference>
<comment type="caution">
    <text evidence="3">The sequence shown here is derived from an EMBL/GenBank/DDBJ whole genome shotgun (WGS) entry which is preliminary data.</text>
</comment>
<dbReference type="NCBIfam" id="TIGR02532">
    <property type="entry name" value="IV_pilin_GFxxxE"/>
    <property type="match status" value="1"/>
</dbReference>
<gene>
    <name evidence="3" type="ORF">EI77_01394</name>
</gene>
<keyword evidence="4" id="KW-1185">Reference proteome</keyword>
<name>A0A4R7S5V5_9BACT</name>
<dbReference type="Gene3D" id="3.30.700.10">
    <property type="entry name" value="Glycoprotein, Type 4 Pilin"/>
    <property type="match status" value="1"/>
</dbReference>
<dbReference type="SUPFAM" id="SSF54523">
    <property type="entry name" value="Pili subunits"/>
    <property type="match status" value="1"/>
</dbReference>
<dbReference type="EMBL" id="SOCA01000002">
    <property type="protein sequence ID" value="TDU72928.1"/>
    <property type="molecule type" value="Genomic_DNA"/>
</dbReference>
<keyword evidence="2" id="KW-1133">Transmembrane helix</keyword>
<organism evidence="3 4">
    <name type="scientific">Prosthecobacter fusiformis</name>
    <dbReference type="NCBI Taxonomy" id="48464"/>
    <lineage>
        <taxon>Bacteria</taxon>
        <taxon>Pseudomonadati</taxon>
        <taxon>Verrucomicrobiota</taxon>
        <taxon>Verrucomicrobiia</taxon>
        <taxon>Verrucomicrobiales</taxon>
        <taxon>Verrucomicrobiaceae</taxon>
        <taxon>Prosthecobacter</taxon>
    </lineage>
</organism>
<sequence length="238" mass="26725">MKNGKSRIKNCTKPDHSGALPCLVRHSSFNRGFTLVEIVISLTIIIVIAAGAVPMFKGLREEQQAREPIIELARLAKEARIRAMREKRPYQVAFYPGGFVASRYFSPYLQLAELTTFLQQGESGVYRLNPNADDNDADLDAGAGETSKTDLPLAPAGPKLDDNWEEHYSLAPDVQYRLKFWQDLEETFVEGEMVKLWVFQPSGICQPLKLHLEQPSAVFDVEFGALTADIIREAIDLR</sequence>